<accession>A0A160DEW9</accession>
<keyword evidence="2" id="KW-1185">Reference proteome</keyword>
<dbReference type="RefSeq" id="YP_009274507.1">
    <property type="nucleotide sequence ID" value="NC_030917.1"/>
</dbReference>
<name>A0A160DEW9_9CAUD</name>
<dbReference type="Proteomes" id="UP000204609">
    <property type="component" value="Segment"/>
</dbReference>
<organism evidence="1 2">
    <name type="scientific">Gordonia phage OneUp</name>
    <dbReference type="NCBI Taxonomy" id="1838074"/>
    <lineage>
        <taxon>Viruses</taxon>
        <taxon>Duplodnaviria</taxon>
        <taxon>Heunggongvirae</taxon>
        <taxon>Uroviricota</taxon>
        <taxon>Caudoviricetes</taxon>
        <taxon>Oneupvirus</taxon>
        <taxon>Oneupvirus oneup</taxon>
    </lineage>
</organism>
<evidence type="ECO:0000313" key="2">
    <source>
        <dbReference type="Proteomes" id="UP000204609"/>
    </source>
</evidence>
<reference evidence="2" key="1">
    <citation type="submission" date="2016-03" db="EMBL/GenBank/DDBJ databases">
        <authorList>
            <person name="Ploux O."/>
        </authorList>
    </citation>
    <scope>NUCLEOTIDE SEQUENCE [LARGE SCALE GENOMIC DNA]</scope>
</reference>
<sequence>MRNTNDTYKIAVAVLTKASMLDTRITLPADDDEREFKYQAWASVFNHAGEIWLREALDAVDNHYKSGRFALMPRDVVDYVHGLPKDSSRERLQEWILGQGRHPYAQNVQTMAGVEFQQTGDIDEAREQYQRWLHENLEQLTDRIMGKWSAGVAKIQGQPVRNSMIDPYGLAEVLPAVES</sequence>
<proteinExistence type="predicted"/>
<evidence type="ECO:0000313" key="1">
    <source>
        <dbReference type="EMBL" id="ANA86425.1"/>
    </source>
</evidence>
<dbReference type="KEGG" id="vg:28800550"/>
<protein>
    <submittedName>
        <fullName evidence="1">Uncharacterized protein</fullName>
    </submittedName>
</protein>
<dbReference type="EMBL" id="KU998245">
    <property type="protein sequence ID" value="ANA86425.1"/>
    <property type="molecule type" value="Genomic_DNA"/>
</dbReference>
<dbReference type="GeneID" id="28800550"/>
<gene>
    <name evidence="1" type="primary">91</name>
    <name evidence="1" type="ORF">PBI_ONEUP_91</name>
</gene>
<dbReference type="OrthoDB" id="28582at10239"/>